<keyword evidence="2" id="KW-1185">Reference proteome</keyword>
<name>A0ABX8LQ06_9BACT</name>
<evidence type="ECO:0000313" key="1">
    <source>
        <dbReference type="EMBL" id="QXE92333.1"/>
    </source>
</evidence>
<dbReference type="RefSeq" id="WP_217288887.1">
    <property type="nucleotide sequence ID" value="NZ_CP077683.1"/>
</dbReference>
<organism evidence="1 2">
    <name type="scientific">Geomonas subterranea</name>
    <dbReference type="NCBI Taxonomy" id="2847989"/>
    <lineage>
        <taxon>Bacteria</taxon>
        <taxon>Pseudomonadati</taxon>
        <taxon>Thermodesulfobacteriota</taxon>
        <taxon>Desulfuromonadia</taxon>
        <taxon>Geobacterales</taxon>
        <taxon>Geobacteraceae</taxon>
        <taxon>Geomonas</taxon>
    </lineage>
</organism>
<keyword evidence="1" id="KW-0808">Transferase</keyword>
<dbReference type="Pfam" id="PF13489">
    <property type="entry name" value="Methyltransf_23"/>
    <property type="match status" value="1"/>
</dbReference>
<dbReference type="PANTHER" id="PTHR42912:SF93">
    <property type="entry name" value="N6-ADENOSINE-METHYLTRANSFERASE TMT1A"/>
    <property type="match status" value="1"/>
</dbReference>
<dbReference type="CDD" id="cd02440">
    <property type="entry name" value="AdoMet_MTases"/>
    <property type="match status" value="1"/>
</dbReference>
<dbReference type="InterPro" id="IPR050508">
    <property type="entry name" value="Methyltransf_Superfamily"/>
</dbReference>
<sequence>MSAPVTLHVSDTLLSLMREISVEQAALIGADPPRAYQNYYLDFAAHFQAQYPVGAGLGIDRTMSVLEVGSGIGTRCLLGTGLFGGSFTGIEPCANSYAMLGRAIQEMKALNPHLDYRYLNAGGEDTGLPSESFDVILSFEVMEHVREPEQVLREMYRLLKPGGRLFLSTCNYDSFYEGHYRCLWFPFLKGRLGEAYAGMRGYNPGFVREINFITKRSLLRGLSRAGFTGVSPWRGRQVAPAPPLRVVFPEGYAPESGPLRKSFAGNLIQNRKVHALLSRFDREYKLYIEATK</sequence>
<reference evidence="1 2" key="1">
    <citation type="submission" date="2021-06" db="EMBL/GenBank/DDBJ databases">
        <title>Gemonas diversity in paddy soil.</title>
        <authorList>
            <person name="Liu G."/>
        </authorList>
    </citation>
    <scope>NUCLEOTIDE SEQUENCE [LARGE SCALE GENOMIC DNA]</scope>
    <source>
        <strain evidence="1 2">RG2</strain>
    </source>
</reference>
<dbReference type="GO" id="GO:0032259">
    <property type="term" value="P:methylation"/>
    <property type="evidence" value="ECO:0007669"/>
    <property type="project" value="UniProtKB-KW"/>
</dbReference>
<dbReference type="GO" id="GO:0008168">
    <property type="term" value="F:methyltransferase activity"/>
    <property type="evidence" value="ECO:0007669"/>
    <property type="project" value="UniProtKB-KW"/>
</dbReference>
<dbReference type="PANTHER" id="PTHR42912">
    <property type="entry name" value="METHYLTRANSFERASE"/>
    <property type="match status" value="1"/>
</dbReference>
<dbReference type="Proteomes" id="UP000683559">
    <property type="component" value="Chromosome"/>
</dbReference>
<evidence type="ECO:0000313" key="2">
    <source>
        <dbReference type="Proteomes" id="UP000683559"/>
    </source>
</evidence>
<proteinExistence type="predicted"/>
<keyword evidence="1" id="KW-0489">Methyltransferase</keyword>
<protein>
    <submittedName>
        <fullName evidence="1">Class I SAM-dependent methyltransferase</fullName>
    </submittedName>
</protein>
<gene>
    <name evidence="1" type="ORF">KP001_07370</name>
</gene>
<accession>A0ABX8LQ06</accession>
<dbReference type="EMBL" id="CP077683">
    <property type="protein sequence ID" value="QXE92333.1"/>
    <property type="molecule type" value="Genomic_DNA"/>
</dbReference>